<feature type="transmembrane region" description="Helical" evidence="1">
    <location>
        <begin position="190"/>
        <end position="209"/>
    </location>
</feature>
<keyword evidence="3" id="KW-1185">Reference proteome</keyword>
<dbReference type="RefSeq" id="WP_182295800.1">
    <property type="nucleotide sequence ID" value="NZ_CP059851.1"/>
</dbReference>
<dbReference type="AlphaFoldDB" id="A0A7G5IH41"/>
<dbReference type="Pfam" id="PF06966">
    <property type="entry name" value="DUF1295"/>
    <property type="match status" value="1"/>
</dbReference>
<organism evidence="2 3">
    <name type="scientific">Sandaracinobacteroides saxicola</name>
    <dbReference type="NCBI Taxonomy" id="2759707"/>
    <lineage>
        <taxon>Bacteria</taxon>
        <taxon>Pseudomonadati</taxon>
        <taxon>Pseudomonadota</taxon>
        <taxon>Alphaproteobacteria</taxon>
        <taxon>Sphingomonadales</taxon>
        <taxon>Sphingosinicellaceae</taxon>
        <taxon>Sandaracinobacteroides</taxon>
    </lineage>
</organism>
<feature type="transmembrane region" description="Helical" evidence="1">
    <location>
        <begin position="61"/>
        <end position="80"/>
    </location>
</feature>
<evidence type="ECO:0000256" key="1">
    <source>
        <dbReference type="SAM" id="Phobius"/>
    </source>
</evidence>
<feature type="transmembrane region" description="Helical" evidence="1">
    <location>
        <begin position="6"/>
        <end position="24"/>
    </location>
</feature>
<dbReference type="Proteomes" id="UP000515292">
    <property type="component" value="Chromosome"/>
</dbReference>
<dbReference type="PROSITE" id="PS50244">
    <property type="entry name" value="S5A_REDUCTASE"/>
    <property type="match status" value="1"/>
</dbReference>
<keyword evidence="1" id="KW-1133">Transmembrane helix</keyword>
<accession>A0A7G5IH41</accession>
<dbReference type="KEGG" id="sand:H3309_15475"/>
<feature type="transmembrane region" description="Helical" evidence="1">
    <location>
        <begin position="101"/>
        <end position="122"/>
    </location>
</feature>
<protein>
    <submittedName>
        <fullName evidence="2">DUF1295 domain-containing protein</fullName>
    </submittedName>
</protein>
<evidence type="ECO:0000313" key="2">
    <source>
        <dbReference type="EMBL" id="QMW22683.1"/>
    </source>
</evidence>
<dbReference type="GO" id="GO:0016020">
    <property type="term" value="C:membrane"/>
    <property type="evidence" value="ECO:0007669"/>
    <property type="project" value="TreeGrafter"/>
</dbReference>
<reference evidence="2 3" key="1">
    <citation type="submission" date="2020-07" db="EMBL/GenBank/DDBJ databases">
        <title>Complete genome sequence for Sandaracinobacter sp. M6.</title>
        <authorList>
            <person name="Tang Y."/>
            <person name="Liu Q."/>
            <person name="Guo Z."/>
            <person name="Lei P."/>
            <person name="Huang B."/>
        </authorList>
    </citation>
    <scope>NUCLEOTIDE SEQUENCE [LARGE SCALE GENOMIC DNA]</scope>
    <source>
        <strain evidence="2 3">M6</strain>
    </source>
</reference>
<name>A0A7G5IH41_9SPHN</name>
<dbReference type="Gene3D" id="1.20.120.1630">
    <property type="match status" value="1"/>
</dbReference>
<dbReference type="InterPro" id="IPR010721">
    <property type="entry name" value="UstE-like"/>
</dbReference>
<dbReference type="EMBL" id="CP059851">
    <property type="protein sequence ID" value="QMW22683.1"/>
    <property type="molecule type" value="Genomic_DNA"/>
</dbReference>
<gene>
    <name evidence="2" type="ORF">H3309_15475</name>
</gene>
<feature type="transmembrane region" description="Helical" evidence="1">
    <location>
        <begin position="31"/>
        <end position="49"/>
    </location>
</feature>
<dbReference type="PANTHER" id="PTHR32251:SF17">
    <property type="entry name" value="STEROID 5-ALPHA REDUCTASE C-TERMINAL DOMAIN-CONTAINING PROTEIN"/>
    <property type="match status" value="1"/>
</dbReference>
<sequence>MTGFLLTNAAVAAMLFALLWLVNLRTRDPSFIDAFWALGMVAMAVSSFLQTEVLSPRNWLLTWLCALWGLRLGTHLLARWRVEGMDPRYRAIVGTTMERRGWGFGLTTLLQLFGLQAVLMFLVSLPVQLGQYQAYAPIGVLGWAGVALFALGFLFETVGDAQLARFKRDPANAGKVMDRGLWRFTRHPNYFGDFCVWWGLWLIACGAPWGWVSVVGPLFLSFTLMRWSGVPMLERKLKRSRPGYAAYAARTNAFFPGLPKG</sequence>
<proteinExistence type="predicted"/>
<keyword evidence="1" id="KW-0472">Membrane</keyword>
<dbReference type="PANTHER" id="PTHR32251">
    <property type="entry name" value="3-OXO-5-ALPHA-STEROID 4-DEHYDROGENASE"/>
    <property type="match status" value="1"/>
</dbReference>
<keyword evidence="1" id="KW-0812">Transmembrane</keyword>
<evidence type="ECO:0000313" key="3">
    <source>
        <dbReference type="Proteomes" id="UP000515292"/>
    </source>
</evidence>
<feature type="transmembrane region" description="Helical" evidence="1">
    <location>
        <begin position="134"/>
        <end position="155"/>
    </location>
</feature>